<evidence type="ECO:0000256" key="3">
    <source>
        <dbReference type="ARBA" id="ARBA00015798"/>
    </source>
</evidence>
<evidence type="ECO:0000256" key="6">
    <source>
        <dbReference type="ARBA" id="ARBA00022723"/>
    </source>
</evidence>
<evidence type="ECO:0000256" key="1">
    <source>
        <dbReference type="ARBA" id="ARBA00010497"/>
    </source>
</evidence>
<dbReference type="GO" id="GO:0004660">
    <property type="term" value="F:protein farnesyltransferase activity"/>
    <property type="evidence" value="ECO:0007669"/>
    <property type="project" value="UniProtKB-UniRule"/>
</dbReference>
<proteinExistence type="inferred from homology"/>
<dbReference type="InterPro" id="IPR008930">
    <property type="entry name" value="Terpenoid_cyclase/PrenylTrfase"/>
</dbReference>
<dbReference type="InterPro" id="IPR001330">
    <property type="entry name" value="Prenyltrans"/>
</dbReference>
<dbReference type="GeneID" id="92378968"/>
<evidence type="ECO:0000313" key="12">
    <source>
        <dbReference type="Proteomes" id="UP000195570"/>
    </source>
</evidence>
<keyword evidence="7" id="KW-0677">Repeat</keyword>
<evidence type="ECO:0000313" key="11">
    <source>
        <dbReference type="EMBL" id="SCU64762.1"/>
    </source>
</evidence>
<dbReference type="Gene3D" id="1.50.10.20">
    <property type="match status" value="1"/>
</dbReference>
<evidence type="ECO:0000256" key="5">
    <source>
        <dbReference type="ARBA" id="ARBA00022679"/>
    </source>
</evidence>
<dbReference type="GO" id="GO:0005965">
    <property type="term" value="C:protein farnesyltransferase complex"/>
    <property type="evidence" value="ECO:0007669"/>
    <property type="project" value="UniProtKB-UniRule"/>
</dbReference>
<keyword evidence="8 9" id="KW-0862">Zinc</keyword>
<sequence length="585" mass="65349">MSFVPPPASSTTHAQREVELTLLRFLEKYRPEVCDLWGTHSNIHLHADSNEKEEEMCTIDNEEGIVHSLNRESHEKYLKSRLVKLPEYVQRLYNAQPWMVYWTLQAAEMLGITEKLYEQISQDALGEFILSCLQEQPVEDEQKGCWGSEEGGKHGKGSMPQQCGNVYDFLRRCDADHTCAIGFSGGNYGQIPHLATSYAGVCSLCILGCPEYLQALPRSAIKRWLLSLRCADGSFRMHIGGEADIRASYCVAVITTLLQLQDVDASSGDILREQEAQFVASCQTHEGGFACGRFASEAHGAYTQCGLAALILMKRPELCNYTALRGWLAARQLRFEGGFNGRTNKLVDSCYAHWVGASHVLLRVGESLAKITTCGETKRSLTSREMLLLDHAQLVDISNLHPESFEAWSQHEEEKQERASRVEAYLSATPLAASWSSSGVPNVLDDDAGDFYFNQRRLQLYILACCQNREEGGLMDKPNYPNDFYHTCYSLSGMSSAQNLQGMQVNRDGRDLSGNSFYAAAVSRGYIPGRRDSYGIVLPSDERSGVSSELHLSKNCLRPTNPIFNINQSKVLFALRTWGAKTFMC</sequence>
<evidence type="ECO:0000256" key="8">
    <source>
        <dbReference type="ARBA" id="ARBA00022833"/>
    </source>
</evidence>
<evidence type="ECO:0000256" key="4">
    <source>
        <dbReference type="ARBA" id="ARBA00022602"/>
    </source>
</evidence>
<organism evidence="11 12">
    <name type="scientific">Trypanosoma equiperdum</name>
    <dbReference type="NCBI Taxonomy" id="5694"/>
    <lineage>
        <taxon>Eukaryota</taxon>
        <taxon>Discoba</taxon>
        <taxon>Euglenozoa</taxon>
        <taxon>Kinetoplastea</taxon>
        <taxon>Metakinetoplastina</taxon>
        <taxon>Trypanosomatida</taxon>
        <taxon>Trypanosomatidae</taxon>
        <taxon>Trypanosoma</taxon>
    </lineage>
</organism>
<evidence type="ECO:0000256" key="9">
    <source>
        <dbReference type="RuleBase" id="RU365056"/>
    </source>
</evidence>
<dbReference type="VEuPathDB" id="TriTrypDB:TEOVI_000502800"/>
<evidence type="ECO:0000259" key="10">
    <source>
        <dbReference type="Pfam" id="PF00432"/>
    </source>
</evidence>
<keyword evidence="5 9" id="KW-0808">Transferase</keyword>
<dbReference type="EMBL" id="CZPT02000146">
    <property type="protein sequence ID" value="SCU64762.1"/>
    <property type="molecule type" value="Genomic_DNA"/>
</dbReference>
<reference evidence="11" key="1">
    <citation type="submission" date="2016-09" db="EMBL/GenBank/DDBJ databases">
        <authorList>
            <person name="Hebert L."/>
            <person name="Moumen B."/>
        </authorList>
    </citation>
    <scope>NUCLEOTIDE SEQUENCE [LARGE SCALE GENOMIC DNA]</scope>
    <source>
        <strain evidence="11">OVI</strain>
    </source>
</reference>
<dbReference type="Proteomes" id="UP000195570">
    <property type="component" value="Unassembled WGS sequence"/>
</dbReference>
<evidence type="ECO:0000256" key="7">
    <source>
        <dbReference type="ARBA" id="ARBA00022737"/>
    </source>
</evidence>
<comment type="subunit">
    <text evidence="9">Heterodimer of an alpha and a beta subunit.</text>
</comment>
<dbReference type="GO" id="GO:0008270">
    <property type="term" value="F:zinc ion binding"/>
    <property type="evidence" value="ECO:0007669"/>
    <property type="project" value="UniProtKB-UniRule"/>
</dbReference>
<keyword evidence="12" id="KW-1185">Reference proteome</keyword>
<dbReference type="InterPro" id="IPR026872">
    <property type="entry name" value="FTB"/>
</dbReference>
<dbReference type="FunFam" id="1.50.10.20:FF:000063">
    <property type="entry name" value="Protein farnesyltransferase subunit beta"/>
    <property type="match status" value="1"/>
</dbReference>
<keyword evidence="6 9" id="KW-0479">Metal-binding</keyword>
<gene>
    <name evidence="11" type="ORF">TEOVI_000502800</name>
</gene>
<dbReference type="EC" id="2.5.1.58" evidence="2 9"/>
<dbReference type="PANTHER" id="PTHR11774">
    <property type="entry name" value="GERANYLGERANYL TRANSFERASE TYPE BETA SUBUNIT"/>
    <property type="match status" value="1"/>
</dbReference>
<dbReference type="GO" id="GO:0097354">
    <property type="term" value="P:prenylation"/>
    <property type="evidence" value="ECO:0007669"/>
    <property type="project" value="UniProtKB-UniRule"/>
</dbReference>
<comment type="similarity">
    <text evidence="1 9">Belongs to the protein prenyltransferase subunit beta family.</text>
</comment>
<dbReference type="CDD" id="cd02893">
    <property type="entry name" value="FTase"/>
    <property type="match status" value="1"/>
</dbReference>
<comment type="function">
    <text evidence="9">Catalyzes the transfer of a farnesyl moiety from farnesyl diphosphate to a cysteine at the fourth position from the C-terminus of several proteins. The beta subunit is responsible for peptide-binding.</text>
</comment>
<keyword evidence="4 9" id="KW-0637">Prenyltransferase</keyword>
<dbReference type="SUPFAM" id="SSF48239">
    <property type="entry name" value="Terpenoid cyclases/Protein prenyltransferases"/>
    <property type="match status" value="1"/>
</dbReference>
<dbReference type="AlphaFoldDB" id="A0A1G4HZG8"/>
<comment type="caution">
    <text evidence="11">The sequence shown here is derived from an EMBL/GenBank/DDBJ whole genome shotgun (WGS) entry which is preliminary data.</text>
</comment>
<accession>A0A1G4HZG8</accession>
<feature type="domain" description="Prenyltransferase alpha-alpha toroid" evidence="10">
    <location>
        <begin position="69"/>
        <end position="566"/>
    </location>
</feature>
<evidence type="ECO:0000256" key="2">
    <source>
        <dbReference type="ARBA" id="ARBA00012702"/>
    </source>
</evidence>
<comment type="catalytic activity">
    <reaction evidence="9">
        <text>L-cysteinyl-[protein] + (2E,6E)-farnesyl diphosphate = S-(2E,6E)-farnesyl-L-cysteinyl-[protein] + diphosphate</text>
        <dbReference type="Rhea" id="RHEA:13345"/>
        <dbReference type="Rhea" id="RHEA-COMP:10131"/>
        <dbReference type="Rhea" id="RHEA-COMP:11535"/>
        <dbReference type="ChEBI" id="CHEBI:29950"/>
        <dbReference type="ChEBI" id="CHEBI:33019"/>
        <dbReference type="ChEBI" id="CHEBI:86019"/>
        <dbReference type="ChEBI" id="CHEBI:175763"/>
    </reaction>
</comment>
<name>A0A1G4HZG8_TRYEQ</name>
<dbReference type="PANTHER" id="PTHR11774:SF6">
    <property type="entry name" value="PROTEIN FARNESYLTRANSFERASE SUBUNIT BETA"/>
    <property type="match status" value="1"/>
</dbReference>
<protein>
    <recommendedName>
        <fullName evidence="3 9">Protein farnesyltransferase subunit beta</fullName>
        <shortName evidence="9">FTase-beta</shortName>
        <ecNumber evidence="2 9">2.5.1.58</ecNumber>
    </recommendedName>
</protein>
<dbReference type="RefSeq" id="XP_067076466.1">
    <property type="nucleotide sequence ID" value="XM_067220365.1"/>
</dbReference>
<comment type="cofactor">
    <cofactor evidence="9">
        <name>Zn(2+)</name>
        <dbReference type="ChEBI" id="CHEBI:29105"/>
    </cofactor>
    <text evidence="9">Binds 1 zinc ion per subunit.</text>
</comment>
<dbReference type="InterPro" id="IPR045089">
    <property type="entry name" value="PGGT1B-like"/>
</dbReference>
<dbReference type="Pfam" id="PF00432">
    <property type="entry name" value="Prenyltrans"/>
    <property type="match status" value="1"/>
</dbReference>